<dbReference type="AlphaFoldDB" id="A0A511QQD9"/>
<dbReference type="RefSeq" id="WP_119010667.1">
    <property type="nucleotide sequence ID" value="NZ_BJXK01000006.1"/>
</dbReference>
<comment type="caution">
    <text evidence="1">The sequence shown here is derived from an EMBL/GenBank/DDBJ whole genome shotgun (WGS) entry which is preliminary data.</text>
</comment>
<gene>
    <name evidence="1" type="ORF">VSU01S_18200</name>
</gene>
<proteinExistence type="predicted"/>
<dbReference type="EMBL" id="BJXK01000006">
    <property type="protein sequence ID" value="GEM79575.1"/>
    <property type="molecule type" value="Genomic_DNA"/>
</dbReference>
<dbReference type="Proteomes" id="UP000321113">
    <property type="component" value="Unassembled WGS sequence"/>
</dbReference>
<accession>A0A511QQD9</accession>
<evidence type="ECO:0000313" key="2">
    <source>
        <dbReference type="Proteomes" id="UP000321113"/>
    </source>
</evidence>
<keyword evidence="2" id="KW-1185">Reference proteome</keyword>
<organism evidence="1 2">
    <name type="scientific">Vibrio superstes NBRC 103154</name>
    <dbReference type="NCBI Taxonomy" id="1219062"/>
    <lineage>
        <taxon>Bacteria</taxon>
        <taxon>Pseudomonadati</taxon>
        <taxon>Pseudomonadota</taxon>
        <taxon>Gammaproteobacteria</taxon>
        <taxon>Vibrionales</taxon>
        <taxon>Vibrionaceae</taxon>
        <taxon>Vibrio</taxon>
    </lineage>
</organism>
<evidence type="ECO:0000313" key="1">
    <source>
        <dbReference type="EMBL" id="GEM79575.1"/>
    </source>
</evidence>
<protein>
    <submittedName>
        <fullName evidence="1">Uncharacterized protein</fullName>
    </submittedName>
</protein>
<name>A0A511QQD9_9VIBR</name>
<sequence>MHTDTANVVAFDWDCVKMRNVEWLHENENVYLVSVSNDVLKLPVIENRRVGTVVPLFGQSADFFIISELSRIITDCKLTNSLLPVFHVVTQDKSLSLGAKYLCSNNKAQCHIHTDLRGLALHL</sequence>
<reference evidence="1 2" key="1">
    <citation type="submission" date="2019-07" db="EMBL/GenBank/DDBJ databases">
        <title>Whole genome shotgun sequence of Vibrio superstes NBRC 103154.</title>
        <authorList>
            <person name="Hosoyama A."/>
            <person name="Uohara A."/>
            <person name="Ohji S."/>
            <person name="Ichikawa N."/>
        </authorList>
    </citation>
    <scope>NUCLEOTIDE SEQUENCE [LARGE SCALE GENOMIC DNA]</scope>
    <source>
        <strain evidence="1 2">NBRC 103154</strain>
    </source>
</reference>